<keyword evidence="3" id="KW-1185">Reference proteome</keyword>
<dbReference type="EMBL" id="KV784364">
    <property type="protein sequence ID" value="OEU12899.1"/>
    <property type="molecule type" value="Genomic_DNA"/>
</dbReference>
<feature type="compositionally biased region" description="Polar residues" evidence="1">
    <location>
        <begin position="263"/>
        <end position="280"/>
    </location>
</feature>
<reference evidence="2 3" key="1">
    <citation type="submission" date="2016-09" db="EMBL/GenBank/DDBJ databases">
        <title>Extensive genetic diversity and differential bi-allelic expression allows diatom success in the polar Southern Ocean.</title>
        <authorList>
            <consortium name="DOE Joint Genome Institute"/>
            <person name="Mock T."/>
            <person name="Otillar R.P."/>
            <person name="Strauss J."/>
            <person name="Dupont C."/>
            <person name="Frickenhaus S."/>
            <person name="Maumus F."/>
            <person name="Mcmullan M."/>
            <person name="Sanges R."/>
            <person name="Schmutz J."/>
            <person name="Toseland A."/>
            <person name="Valas R."/>
            <person name="Veluchamy A."/>
            <person name="Ward B.J."/>
            <person name="Allen A."/>
            <person name="Barry K."/>
            <person name="Falciatore A."/>
            <person name="Ferrante M."/>
            <person name="Fortunato A.E."/>
            <person name="Gloeckner G."/>
            <person name="Gruber A."/>
            <person name="Hipkin R."/>
            <person name="Janech M."/>
            <person name="Kroth P."/>
            <person name="Leese F."/>
            <person name="Lindquist E."/>
            <person name="Lyon B.R."/>
            <person name="Martin J."/>
            <person name="Mayer C."/>
            <person name="Parker M."/>
            <person name="Quesneville H."/>
            <person name="Raymond J."/>
            <person name="Uhlig C."/>
            <person name="Valentin K.U."/>
            <person name="Worden A.Z."/>
            <person name="Armbrust E.V."/>
            <person name="Bowler C."/>
            <person name="Green B."/>
            <person name="Moulton V."/>
            <person name="Van Oosterhout C."/>
            <person name="Grigoriev I."/>
        </authorList>
    </citation>
    <scope>NUCLEOTIDE SEQUENCE [LARGE SCALE GENOMIC DNA]</scope>
    <source>
        <strain evidence="2 3">CCMP1102</strain>
    </source>
</reference>
<feature type="compositionally biased region" description="Low complexity" evidence="1">
    <location>
        <begin position="529"/>
        <end position="539"/>
    </location>
</feature>
<proteinExistence type="predicted"/>
<feature type="compositionally biased region" description="Low complexity" evidence="1">
    <location>
        <begin position="105"/>
        <end position="136"/>
    </location>
</feature>
<dbReference type="KEGG" id="fcy:FRACYDRAFT_263081"/>
<name>A0A1E7F431_9STRA</name>
<dbReference type="AlphaFoldDB" id="A0A1E7F431"/>
<accession>A0A1E7F431</accession>
<dbReference type="OrthoDB" id="56912at2759"/>
<feature type="compositionally biased region" description="Low complexity" evidence="1">
    <location>
        <begin position="493"/>
        <end position="522"/>
    </location>
</feature>
<evidence type="ECO:0000256" key="1">
    <source>
        <dbReference type="SAM" id="MobiDB-lite"/>
    </source>
</evidence>
<gene>
    <name evidence="2" type="ORF">FRACYDRAFT_263081</name>
</gene>
<evidence type="ECO:0000313" key="3">
    <source>
        <dbReference type="Proteomes" id="UP000095751"/>
    </source>
</evidence>
<feature type="region of interest" description="Disordered" evidence="1">
    <location>
        <begin position="260"/>
        <end position="288"/>
    </location>
</feature>
<dbReference type="InParanoid" id="A0A1E7F431"/>
<protein>
    <submittedName>
        <fullName evidence="2">Uncharacterized protein</fullName>
    </submittedName>
</protein>
<sequence length="539" mass="59718">MKDQDQQLPHEVHEHIDVITNLVTKTIALNHDGVICLESNKIKSAIKIFTTAYNTHEKIKIKMNMKKYATAAVPVAVSPAPPTPSNSYHNNNVNELFYQYRRAPSSSSSSVPSSESVSSSSSSSSSSVDESSSSLSYMPSLDEVTDSDMDCNDTDILRIVSDNNIHRIDLEEAPAPAAALSATVSNPVLDIEDEIIFRDSIRLPFYEDIFPTTFEAALQDQEQHPAFSFLSTCHALNLAIAHHLRGIELLKTVQQQQKHQQRRIVSNVSTDSDSNETGNRTGRRRSGASEEYIKHFDKACRLYEQTMSIERTRSKFNDQQDSTQASSSSSSSWFSPQILLACLNNLGHIHSLLSSSSSSSRSQEQEQCHQYYNRLQLTVRNLVISTMSSTSSASSLARRSMQMSRSMPWMNLIREVDEEEGNSNYGDTTSNDIDTTRNDIDMEDTYTYLELFWTNSFHGLNRLSTAITASSQQQQQNVHRHNNVHSRNDKSTPRSTSMPSSTASVSTTSSVSSTSVSSTPRSITIPKRAGTAAAASVAA</sequence>
<dbReference type="Proteomes" id="UP000095751">
    <property type="component" value="Unassembled WGS sequence"/>
</dbReference>
<feature type="region of interest" description="Disordered" evidence="1">
    <location>
        <begin position="469"/>
        <end position="539"/>
    </location>
</feature>
<evidence type="ECO:0000313" key="2">
    <source>
        <dbReference type="EMBL" id="OEU12899.1"/>
    </source>
</evidence>
<feature type="region of interest" description="Disordered" evidence="1">
    <location>
        <begin position="104"/>
        <end position="148"/>
    </location>
</feature>
<organism evidence="2 3">
    <name type="scientific">Fragilariopsis cylindrus CCMP1102</name>
    <dbReference type="NCBI Taxonomy" id="635003"/>
    <lineage>
        <taxon>Eukaryota</taxon>
        <taxon>Sar</taxon>
        <taxon>Stramenopiles</taxon>
        <taxon>Ochrophyta</taxon>
        <taxon>Bacillariophyta</taxon>
        <taxon>Bacillariophyceae</taxon>
        <taxon>Bacillariophycidae</taxon>
        <taxon>Bacillariales</taxon>
        <taxon>Bacillariaceae</taxon>
        <taxon>Fragilariopsis</taxon>
    </lineage>
</organism>